<evidence type="ECO:0000313" key="1">
    <source>
        <dbReference type="EMBL" id="VTR45365.1"/>
    </source>
</evidence>
<dbReference type="KEGG" id="sfw:WN53_08635"/>
<reference evidence="1" key="1">
    <citation type="submission" date="2019-05" db="EMBL/GenBank/DDBJ databases">
        <authorList>
            <consortium name="Pathogen Informatics"/>
        </authorList>
    </citation>
    <scope>NUCLEOTIDE SEQUENCE [LARGE SCALE GENOMIC DNA]</scope>
    <source>
        <strain evidence="1">NCTC12965</strain>
    </source>
</reference>
<dbReference type="GeneID" id="30320227"/>
<dbReference type="NCBIfam" id="TIGR03359">
    <property type="entry name" value="VI_chp_6"/>
    <property type="match status" value="1"/>
</dbReference>
<dbReference type="STRING" id="47917.AV650_02255"/>
<dbReference type="RefSeq" id="WP_037412025.1">
    <property type="nucleotide sequence ID" value="NZ_CAMKJC010000006.1"/>
</dbReference>
<sequence length="580" mass="64759">MNRDKHRPFPPARRRKALHQAAEVLQQTHAPLVSFLTAPNHDPDVERQLEGMAWMTGQLEGQLADQLPNLTHHMLALLWPYFLRPTPSMTVLEWQQDYLSDPAQACPQIAKGATVVSIPLPVTTGKETLRCHFRTCRDTRLWPLQVQAVSREQRHGHDSLCLQLVTTADPPLDLTSLNGLRLYLGEDLHTGQQLHLWLSEYLSHATLEVGGKTWPLPELALTPVGFNDEEALLPWPQNADPGYRLLQEHACFPNAFLFMDVTGFPSLPPLSASHGFTLRFTFSRPLPSALVINRQTVRLHCTPAINLFSHYADGVSLDGTQSELPLFPSVRHPEDYDVFSVDEVTGVSALSDTPRHYAPFERFSQQQDAGYYHVRVTSSPVGGLNHHLALIRHGENLDNLPLESVSVRLTCSHRRLPLHLKVGELRQPATGCPPGVRVHNITRPSVPLSPRLDATLQAALLRNLSLNSRSLLTLTALRQVLSACDLPAWHSELAAGVSRRRMAGLLSLTVRPAERHIDGVPIDGLASVLTVRLQGAFDSEGELYLYGRVLARFLAQRASVNHFHTLTVVNQDNQESYRFL</sequence>
<protein>
    <submittedName>
        <fullName evidence="1">Uncharacterized protein conserved in bacteria</fullName>
    </submittedName>
</protein>
<dbReference type="InterPro" id="IPR010272">
    <property type="entry name" value="T6SS_TssF"/>
</dbReference>
<dbReference type="EMBL" id="CABEEZ010000113">
    <property type="protein sequence ID" value="VTR45365.1"/>
    <property type="molecule type" value="Genomic_DNA"/>
</dbReference>
<dbReference type="PIRSF" id="PIRSF028304">
    <property type="entry name" value="UCP028304"/>
    <property type="match status" value="1"/>
</dbReference>
<accession>A0A0F7D1L3</accession>
<organism evidence="1">
    <name type="scientific">Serratia fonticola</name>
    <dbReference type="NCBI Taxonomy" id="47917"/>
    <lineage>
        <taxon>Bacteria</taxon>
        <taxon>Pseudomonadati</taxon>
        <taxon>Pseudomonadota</taxon>
        <taxon>Gammaproteobacteria</taxon>
        <taxon>Enterobacterales</taxon>
        <taxon>Yersiniaceae</taxon>
        <taxon>Serratia</taxon>
    </lineage>
</organism>
<dbReference type="Pfam" id="PF05947">
    <property type="entry name" value="T6SS_TssF"/>
    <property type="match status" value="1"/>
</dbReference>
<proteinExistence type="predicted"/>
<dbReference type="AlphaFoldDB" id="A0A0F7D1L3"/>
<dbReference type="PANTHER" id="PTHR35370">
    <property type="entry name" value="CYTOPLASMIC PROTEIN-RELATED-RELATED"/>
    <property type="match status" value="1"/>
</dbReference>
<gene>
    <name evidence="1" type="ORF">NCTC12965_05232</name>
</gene>
<dbReference type="PANTHER" id="PTHR35370:SF1">
    <property type="entry name" value="TYPE VI SECRETION SYSTEM COMPONENT TSSF1"/>
    <property type="match status" value="1"/>
</dbReference>
<name>A0A0F7D1L3_SERFO</name>